<name>A0A167MPX2_CALVF</name>
<proteinExistence type="predicted"/>
<feature type="compositionally biased region" description="Polar residues" evidence="1">
    <location>
        <begin position="71"/>
        <end position="86"/>
    </location>
</feature>
<feature type="compositionally biased region" description="Low complexity" evidence="1">
    <location>
        <begin position="33"/>
        <end position="51"/>
    </location>
</feature>
<gene>
    <name evidence="2" type="ORF">CALVIDRAFT_105350</name>
</gene>
<dbReference type="Proteomes" id="UP000076738">
    <property type="component" value="Unassembled WGS sequence"/>
</dbReference>
<evidence type="ECO:0000313" key="2">
    <source>
        <dbReference type="EMBL" id="KZO96946.1"/>
    </source>
</evidence>
<sequence>MDAPRPPMPELMTPQDIAKAKRNSSGKASPDKAGGSNSLAEAGGSAASSSSLKRKTSDEGPLRPPPALRGSEQSQRPENVEGTTAPNARKENSGPSIPAKRKNGAEGPKRPPPNMRSPNKQQRYGNHVHRRGGGSSNSSRPSPTASRSNPAPVPGPSASYPTLGNPIAVPSNDPPPRPRPLINGSGSTRAPQRLPPRGDGTTSQTMFIPKKRGNNPNPPPTGPSNARQRLMQETRQPPR</sequence>
<feature type="compositionally biased region" description="Low complexity" evidence="1">
    <location>
        <begin position="136"/>
        <end position="150"/>
    </location>
</feature>
<dbReference type="AlphaFoldDB" id="A0A167MPX2"/>
<feature type="compositionally biased region" description="Polar residues" evidence="1">
    <location>
        <begin position="223"/>
        <end position="239"/>
    </location>
</feature>
<dbReference type="EMBL" id="KV417282">
    <property type="protein sequence ID" value="KZO96946.1"/>
    <property type="molecule type" value="Genomic_DNA"/>
</dbReference>
<dbReference type="STRING" id="1330018.A0A167MPX2"/>
<feature type="region of interest" description="Disordered" evidence="1">
    <location>
        <begin position="1"/>
        <end position="239"/>
    </location>
</feature>
<reference evidence="2 3" key="1">
    <citation type="journal article" date="2016" name="Mol. Biol. Evol.">
        <title>Comparative Genomics of Early-Diverging Mushroom-Forming Fungi Provides Insights into the Origins of Lignocellulose Decay Capabilities.</title>
        <authorList>
            <person name="Nagy L.G."/>
            <person name="Riley R."/>
            <person name="Tritt A."/>
            <person name="Adam C."/>
            <person name="Daum C."/>
            <person name="Floudas D."/>
            <person name="Sun H."/>
            <person name="Yadav J.S."/>
            <person name="Pangilinan J."/>
            <person name="Larsson K.H."/>
            <person name="Matsuura K."/>
            <person name="Barry K."/>
            <person name="Labutti K."/>
            <person name="Kuo R."/>
            <person name="Ohm R.A."/>
            <person name="Bhattacharya S.S."/>
            <person name="Shirouzu T."/>
            <person name="Yoshinaga Y."/>
            <person name="Martin F.M."/>
            <person name="Grigoriev I.V."/>
            <person name="Hibbett D.S."/>
        </authorList>
    </citation>
    <scope>NUCLEOTIDE SEQUENCE [LARGE SCALE GENOMIC DNA]</scope>
    <source>
        <strain evidence="2 3">TUFC12733</strain>
    </source>
</reference>
<keyword evidence="3" id="KW-1185">Reference proteome</keyword>
<organism evidence="2 3">
    <name type="scientific">Calocera viscosa (strain TUFC12733)</name>
    <dbReference type="NCBI Taxonomy" id="1330018"/>
    <lineage>
        <taxon>Eukaryota</taxon>
        <taxon>Fungi</taxon>
        <taxon>Dikarya</taxon>
        <taxon>Basidiomycota</taxon>
        <taxon>Agaricomycotina</taxon>
        <taxon>Dacrymycetes</taxon>
        <taxon>Dacrymycetales</taxon>
        <taxon>Dacrymycetaceae</taxon>
        <taxon>Calocera</taxon>
    </lineage>
</organism>
<evidence type="ECO:0000256" key="1">
    <source>
        <dbReference type="SAM" id="MobiDB-lite"/>
    </source>
</evidence>
<accession>A0A167MPX2</accession>
<evidence type="ECO:0000313" key="3">
    <source>
        <dbReference type="Proteomes" id="UP000076738"/>
    </source>
</evidence>
<protein>
    <submittedName>
        <fullName evidence="2">Uncharacterized protein</fullName>
    </submittedName>
</protein>